<name>A0A0K8QJE9_9GAMM</name>
<gene>
    <name evidence="2" type="ORF">MBSD_n0348</name>
</gene>
<dbReference type="Proteomes" id="UP000253740">
    <property type="component" value="Unassembled WGS sequence"/>
</dbReference>
<dbReference type="InterPro" id="IPR029058">
    <property type="entry name" value="AB_hydrolase_fold"/>
</dbReference>
<dbReference type="SUPFAM" id="SSF53474">
    <property type="entry name" value="alpha/beta-Hydrolases"/>
    <property type="match status" value="1"/>
</dbReference>
<accession>A0A0K8QJE9</accession>
<dbReference type="EMBL" id="DF970146">
    <property type="protein sequence ID" value="GAP65060.1"/>
    <property type="molecule type" value="Genomic_DNA"/>
</dbReference>
<dbReference type="RefSeq" id="WP_062534510.1">
    <property type="nucleotide sequence ID" value="NZ_DF970146.1"/>
</dbReference>
<reference evidence="2" key="1">
    <citation type="submission" date="2015-08" db="EMBL/GenBank/DDBJ databases">
        <title>Complete DNA Sequence of Pseudomonas syringae pv. actinidiae, the Causal Agent of Kiwifruit Canker Disease.</title>
        <authorList>
            <person name="Rikkerink E.H.A."/>
            <person name="Fineran P.C."/>
        </authorList>
    </citation>
    <scope>NUCLEOTIDE SEQUENCE</scope>
    <source>
        <strain evidence="2">SkMP5</strain>
    </source>
</reference>
<dbReference type="Pfam" id="PF12697">
    <property type="entry name" value="Abhydrolase_6"/>
    <property type="match status" value="1"/>
</dbReference>
<evidence type="ECO:0000313" key="3">
    <source>
        <dbReference type="Proteomes" id="UP000253740"/>
    </source>
</evidence>
<keyword evidence="3" id="KW-1185">Reference proteome</keyword>
<evidence type="ECO:0000259" key="1">
    <source>
        <dbReference type="Pfam" id="PF12697"/>
    </source>
</evidence>
<dbReference type="OrthoDB" id="556502at2"/>
<evidence type="ECO:0000313" key="2">
    <source>
        <dbReference type="EMBL" id="GAP65060.1"/>
    </source>
</evidence>
<dbReference type="PANTHER" id="PTHR37946:SF1">
    <property type="entry name" value="SLL1969 PROTEIN"/>
    <property type="match status" value="1"/>
</dbReference>
<dbReference type="AlphaFoldDB" id="A0A0K8QJE9"/>
<dbReference type="PANTHER" id="PTHR37946">
    <property type="entry name" value="SLL1969 PROTEIN"/>
    <property type="match status" value="1"/>
</dbReference>
<feature type="domain" description="AB hydrolase-1" evidence="1">
    <location>
        <begin position="5"/>
        <end position="150"/>
    </location>
</feature>
<dbReference type="InterPro" id="IPR000073">
    <property type="entry name" value="AB_hydrolase_1"/>
</dbReference>
<sequence>MSEHVLLLHGLWMRGFALAALKRRLAAQGFAVHAFEYLSVAASPELTLRRLAARVERLGAERLHLLGHSLGGLIALRAARELELPPGRIVCLGSPLAGSAAARGLAGLPGGALLMGQSFALLRDGLGRWEGAREVGVIAGRLPLGLGAWLGRFGGEHDGTVAVAETELPGIADHCTVAASHTGLLFSAEAAAQAVAFLRRGHFERGVG</sequence>
<dbReference type="STRING" id="1475481.GCA_000953855_00352"/>
<dbReference type="Gene3D" id="3.40.50.1820">
    <property type="entry name" value="alpha/beta hydrolase"/>
    <property type="match status" value="1"/>
</dbReference>
<proteinExistence type="predicted"/>
<organism evidence="2">
    <name type="scientific">Mizugakiibacter sediminis</name>
    <dbReference type="NCBI Taxonomy" id="1475481"/>
    <lineage>
        <taxon>Bacteria</taxon>
        <taxon>Pseudomonadati</taxon>
        <taxon>Pseudomonadota</taxon>
        <taxon>Gammaproteobacteria</taxon>
        <taxon>Lysobacterales</taxon>
        <taxon>Rhodanobacteraceae</taxon>
        <taxon>Mizugakiibacter</taxon>
    </lineage>
</organism>
<protein>
    <submittedName>
        <fullName evidence="2">Lysophospholipase</fullName>
    </submittedName>
</protein>